<keyword evidence="4 5" id="KW-0472">Membrane</keyword>
<dbReference type="InterPro" id="IPR006685">
    <property type="entry name" value="MscS_channel_2nd"/>
</dbReference>
<dbReference type="OrthoDB" id="69854at2759"/>
<feature type="transmembrane region" description="Helical" evidence="5">
    <location>
        <begin position="50"/>
        <end position="70"/>
    </location>
</feature>
<protein>
    <recommendedName>
        <fullName evidence="6">Mechanosensitive ion channel MscS domain-containing protein</fullName>
    </recommendedName>
</protein>
<evidence type="ECO:0000256" key="4">
    <source>
        <dbReference type="ARBA" id="ARBA00023136"/>
    </source>
</evidence>
<accession>A0A024GJA5</accession>
<evidence type="ECO:0000259" key="6">
    <source>
        <dbReference type="Pfam" id="PF00924"/>
    </source>
</evidence>
<dbReference type="PANTHER" id="PTHR30221:SF1">
    <property type="entry name" value="SMALL-CONDUCTANCE MECHANOSENSITIVE CHANNEL"/>
    <property type="match status" value="1"/>
</dbReference>
<dbReference type="Pfam" id="PF00924">
    <property type="entry name" value="MS_channel_2nd"/>
    <property type="match status" value="1"/>
</dbReference>
<evidence type="ECO:0000256" key="1">
    <source>
        <dbReference type="ARBA" id="ARBA00004370"/>
    </source>
</evidence>
<dbReference type="AlphaFoldDB" id="A0A024GJA5"/>
<keyword evidence="8" id="KW-1185">Reference proteome</keyword>
<dbReference type="InParanoid" id="A0A024GJA5"/>
<dbReference type="GO" id="GO:0008381">
    <property type="term" value="F:mechanosensitive monoatomic ion channel activity"/>
    <property type="evidence" value="ECO:0007669"/>
    <property type="project" value="InterPro"/>
</dbReference>
<name>A0A024GJA5_9STRA</name>
<evidence type="ECO:0000256" key="3">
    <source>
        <dbReference type="ARBA" id="ARBA00022989"/>
    </source>
</evidence>
<dbReference type="PANTHER" id="PTHR30221">
    <property type="entry name" value="SMALL-CONDUCTANCE MECHANOSENSITIVE CHANNEL"/>
    <property type="match status" value="1"/>
</dbReference>
<dbReference type="InterPro" id="IPR045275">
    <property type="entry name" value="MscS_archaea/bacteria_type"/>
</dbReference>
<keyword evidence="2 5" id="KW-0812">Transmembrane</keyword>
<gene>
    <name evidence="7" type="ORF">BN9_078160</name>
</gene>
<organism evidence="7 8">
    <name type="scientific">Albugo candida</name>
    <dbReference type="NCBI Taxonomy" id="65357"/>
    <lineage>
        <taxon>Eukaryota</taxon>
        <taxon>Sar</taxon>
        <taxon>Stramenopiles</taxon>
        <taxon>Oomycota</taxon>
        <taxon>Peronosporomycetes</taxon>
        <taxon>Albuginales</taxon>
        <taxon>Albuginaceae</taxon>
        <taxon>Albugo</taxon>
    </lineage>
</organism>
<feature type="transmembrane region" description="Helical" evidence="5">
    <location>
        <begin position="122"/>
        <end position="149"/>
    </location>
</feature>
<dbReference type="Proteomes" id="UP000053237">
    <property type="component" value="Unassembled WGS sequence"/>
</dbReference>
<dbReference type="STRING" id="65357.A0A024GJA5"/>
<dbReference type="InterPro" id="IPR010920">
    <property type="entry name" value="LSM_dom_sf"/>
</dbReference>
<reference evidence="7 8" key="1">
    <citation type="submission" date="2012-05" db="EMBL/GenBank/DDBJ databases">
        <title>Recombination and specialization in a pathogen metapopulation.</title>
        <authorList>
            <person name="Gardiner A."/>
            <person name="Kemen E."/>
            <person name="Schultz-Larsen T."/>
            <person name="MacLean D."/>
            <person name="Van Oosterhout C."/>
            <person name="Jones J.D.G."/>
        </authorList>
    </citation>
    <scope>NUCLEOTIDE SEQUENCE [LARGE SCALE GENOMIC DNA]</scope>
    <source>
        <strain evidence="7 8">Ac Nc2</strain>
    </source>
</reference>
<evidence type="ECO:0000256" key="5">
    <source>
        <dbReference type="SAM" id="Phobius"/>
    </source>
</evidence>
<dbReference type="GO" id="GO:0016020">
    <property type="term" value="C:membrane"/>
    <property type="evidence" value="ECO:0007669"/>
    <property type="project" value="UniProtKB-SubCell"/>
</dbReference>
<keyword evidence="3 5" id="KW-1133">Transmembrane helix</keyword>
<dbReference type="EMBL" id="CAIX01000143">
    <property type="protein sequence ID" value="CCI46861.1"/>
    <property type="molecule type" value="Genomic_DNA"/>
</dbReference>
<dbReference type="Gene3D" id="2.30.30.60">
    <property type="match status" value="1"/>
</dbReference>
<evidence type="ECO:0000313" key="8">
    <source>
        <dbReference type="Proteomes" id="UP000053237"/>
    </source>
</evidence>
<feature type="domain" description="Mechanosensitive ion channel MscS" evidence="6">
    <location>
        <begin position="175"/>
        <end position="232"/>
    </location>
</feature>
<comment type="caution">
    <text evidence="7">The sequence shown here is derived from an EMBL/GenBank/DDBJ whole genome shotgun (WGS) entry which is preliminary data.</text>
</comment>
<feature type="transmembrane region" description="Helical" evidence="5">
    <location>
        <begin position="6"/>
        <end position="29"/>
    </location>
</feature>
<evidence type="ECO:0000313" key="7">
    <source>
        <dbReference type="EMBL" id="CCI46861.1"/>
    </source>
</evidence>
<dbReference type="SUPFAM" id="SSF50182">
    <property type="entry name" value="Sm-like ribonucleoproteins"/>
    <property type="match status" value="1"/>
</dbReference>
<sequence>MRYLWRVVVSAVCAVLSYVVGHPLLILLLRTLDNRLGKRFPWIADVRKHMATHLAWLFVTVSFYCNARFVLNLGVKSIVSKIIVYIVAIPIVLVTFSARKVITNVLVRYFEWDQDRDRNENIIFIITQTITFLCGIAVAVEVFYIFFLSVEMAEFLLVEAILLLILVAFFSGFSVLKNVASGLFIIFAEPLRIGSLCHSQNICGIVEKISLNRTTIRCRDGSHIYVPNGIFANFTQTSQTRTTDTITCTKILRVSSRLSNGVLNEFMDALRSQLGLLIAENEERSSRSEEMEDTEEKNLDRISIRLRSLDTVMIEVTLRHGNFGSYEAAKTQVNILFASSER</sequence>
<dbReference type="InterPro" id="IPR023408">
    <property type="entry name" value="MscS_beta-dom_sf"/>
</dbReference>
<proteinExistence type="predicted"/>
<comment type="subcellular location">
    <subcellularLocation>
        <location evidence="1">Membrane</location>
    </subcellularLocation>
</comment>
<evidence type="ECO:0000256" key="2">
    <source>
        <dbReference type="ARBA" id="ARBA00022692"/>
    </source>
</evidence>
<feature type="transmembrane region" description="Helical" evidence="5">
    <location>
        <begin position="82"/>
        <end position="102"/>
    </location>
</feature>
<feature type="transmembrane region" description="Helical" evidence="5">
    <location>
        <begin position="155"/>
        <end position="176"/>
    </location>
</feature>